<dbReference type="Gene3D" id="2.40.50.140">
    <property type="entry name" value="Nucleic acid-binding proteins"/>
    <property type="match status" value="1"/>
</dbReference>
<dbReference type="Proteomes" id="UP000015103">
    <property type="component" value="Unassembled WGS sequence"/>
</dbReference>
<dbReference type="HOGENOM" id="CLU_1965099_0_0_1"/>
<accession>T1HTC6</accession>
<dbReference type="AlphaFoldDB" id="T1HTC6"/>
<dbReference type="EnsemblMetazoa" id="RPRC007296-RA">
    <property type="protein sequence ID" value="RPRC007296-PA"/>
    <property type="gene ID" value="RPRC007296"/>
</dbReference>
<organism evidence="1 2">
    <name type="scientific">Rhodnius prolixus</name>
    <name type="common">Triatomid bug</name>
    <dbReference type="NCBI Taxonomy" id="13249"/>
    <lineage>
        <taxon>Eukaryota</taxon>
        <taxon>Metazoa</taxon>
        <taxon>Ecdysozoa</taxon>
        <taxon>Arthropoda</taxon>
        <taxon>Hexapoda</taxon>
        <taxon>Insecta</taxon>
        <taxon>Pterygota</taxon>
        <taxon>Neoptera</taxon>
        <taxon>Paraneoptera</taxon>
        <taxon>Hemiptera</taxon>
        <taxon>Heteroptera</taxon>
        <taxon>Panheteroptera</taxon>
        <taxon>Cimicomorpha</taxon>
        <taxon>Reduviidae</taxon>
        <taxon>Triatominae</taxon>
        <taxon>Rhodnius</taxon>
    </lineage>
</organism>
<sequence length="128" mass="14762">KVTGDLRLIKKLVPNQFGQTIKAKVTNKTDRNKKKSFSADIEDESGKIKIIGYDSFETNTYTQKEGYIASKNGIHIFNCHGTVIDMCTIDCPYKACFQCQKKVTKIKNDFQCPKCQKKRELRRINYDL</sequence>
<proteinExistence type="predicted"/>
<dbReference type="EMBL" id="ACPB03012822">
    <property type="status" value="NOT_ANNOTATED_CDS"/>
    <property type="molecule type" value="Genomic_DNA"/>
</dbReference>
<evidence type="ECO:0008006" key="3">
    <source>
        <dbReference type="Google" id="ProtNLM"/>
    </source>
</evidence>
<evidence type="ECO:0000313" key="2">
    <source>
        <dbReference type="Proteomes" id="UP000015103"/>
    </source>
</evidence>
<dbReference type="VEuPathDB" id="VectorBase:RPRC007296"/>
<keyword evidence="2" id="KW-1185">Reference proteome</keyword>
<dbReference type="InterPro" id="IPR012340">
    <property type="entry name" value="NA-bd_OB-fold"/>
</dbReference>
<reference evidence="1" key="1">
    <citation type="submission" date="2015-05" db="UniProtKB">
        <authorList>
            <consortium name="EnsemblMetazoa"/>
        </authorList>
    </citation>
    <scope>IDENTIFICATION</scope>
</reference>
<evidence type="ECO:0000313" key="1">
    <source>
        <dbReference type="EnsemblMetazoa" id="RPRC007296-PA"/>
    </source>
</evidence>
<dbReference type="InParanoid" id="T1HTC6"/>
<name>T1HTC6_RHOPR</name>
<protein>
    <recommendedName>
        <fullName evidence="3">Replication factor A C-terminal domain-containing protein</fullName>
    </recommendedName>
</protein>